<dbReference type="PANTHER" id="PTHR42928:SF5">
    <property type="entry name" value="BLR1237 PROTEIN"/>
    <property type="match status" value="1"/>
</dbReference>
<dbReference type="SUPFAM" id="SSF53850">
    <property type="entry name" value="Periplasmic binding protein-like II"/>
    <property type="match status" value="1"/>
</dbReference>
<keyword evidence="2" id="KW-0732">Signal</keyword>
<organism evidence="3 4">
    <name type="scientific">Polaromonas aquatica</name>
    <dbReference type="NCBI Taxonomy" id="332657"/>
    <lineage>
        <taxon>Bacteria</taxon>
        <taxon>Pseudomonadati</taxon>
        <taxon>Pseudomonadota</taxon>
        <taxon>Betaproteobacteria</taxon>
        <taxon>Burkholderiales</taxon>
        <taxon>Comamonadaceae</taxon>
        <taxon>Polaromonas</taxon>
    </lineage>
</organism>
<dbReference type="CDD" id="cd13578">
    <property type="entry name" value="PBP2_Bug27"/>
    <property type="match status" value="1"/>
</dbReference>
<dbReference type="PANTHER" id="PTHR42928">
    <property type="entry name" value="TRICARBOXYLATE-BINDING PROTEIN"/>
    <property type="match status" value="1"/>
</dbReference>
<dbReference type="RefSeq" id="WP_371435250.1">
    <property type="nucleotide sequence ID" value="NZ_JBHSRS010000073.1"/>
</dbReference>
<evidence type="ECO:0000313" key="3">
    <source>
        <dbReference type="EMBL" id="MFC6282231.1"/>
    </source>
</evidence>
<dbReference type="Proteomes" id="UP001596270">
    <property type="component" value="Unassembled WGS sequence"/>
</dbReference>
<gene>
    <name evidence="3" type="ORF">ACFQND_13455</name>
</gene>
<dbReference type="Gene3D" id="3.40.190.10">
    <property type="entry name" value="Periplasmic binding protein-like II"/>
    <property type="match status" value="1"/>
</dbReference>
<dbReference type="PIRSF" id="PIRSF017082">
    <property type="entry name" value="YflP"/>
    <property type="match status" value="1"/>
</dbReference>
<name>A0ABW1U0K5_9BURK</name>
<dbReference type="InterPro" id="IPR042100">
    <property type="entry name" value="Bug_dom1"/>
</dbReference>
<accession>A0ABW1U0K5</accession>
<reference evidence="4" key="1">
    <citation type="journal article" date="2019" name="Int. J. Syst. Evol. Microbiol.">
        <title>The Global Catalogue of Microorganisms (GCM) 10K type strain sequencing project: providing services to taxonomists for standard genome sequencing and annotation.</title>
        <authorList>
            <consortium name="The Broad Institute Genomics Platform"/>
            <consortium name="The Broad Institute Genome Sequencing Center for Infectious Disease"/>
            <person name="Wu L."/>
            <person name="Ma J."/>
        </authorList>
    </citation>
    <scope>NUCLEOTIDE SEQUENCE [LARGE SCALE GENOMIC DNA]</scope>
    <source>
        <strain evidence="4">CCUG 39402</strain>
    </source>
</reference>
<sequence length="319" mass="33747">MNRFSRFFLFALLAIALPVMAQDWPKRPVRIIVPYAPGGNTDAIARITAERLGTALGQPVIVENRGGAGGAPAADFVAKSPADGYTLFVAALSQFGPVPLTQKVNYDPMKDFTPIANIAANGFVIAVNPGLPVTDLKGFIDYVKARPGKLNYGSGGTGSLTHLAALLFLSRAGLDMTHVPYRGGAPALADTLSGQVQMYAGSPSELLQHAAAGKIRLLGITSERRNAQLPDVPAIAELYPAFSAVTWNGLLAPAGLPPAITSRLAGEVQKLMKDGPFLERLSKLGLEPVPTSPASFAAEIRKEHTMWRDLIKSANVVVD</sequence>
<comment type="similarity">
    <text evidence="1">Belongs to the UPF0065 (bug) family.</text>
</comment>
<comment type="caution">
    <text evidence="3">The sequence shown here is derived from an EMBL/GenBank/DDBJ whole genome shotgun (WGS) entry which is preliminary data.</text>
</comment>
<proteinExistence type="inferred from homology"/>
<dbReference type="EMBL" id="JBHSRS010000073">
    <property type="protein sequence ID" value="MFC6282231.1"/>
    <property type="molecule type" value="Genomic_DNA"/>
</dbReference>
<feature type="chain" id="PRO_5046242846" evidence="2">
    <location>
        <begin position="22"/>
        <end position="319"/>
    </location>
</feature>
<evidence type="ECO:0000256" key="2">
    <source>
        <dbReference type="SAM" id="SignalP"/>
    </source>
</evidence>
<protein>
    <submittedName>
        <fullName evidence="3">Bug family tripartite tricarboxylate transporter substrate binding protein</fullName>
    </submittedName>
</protein>
<dbReference type="Pfam" id="PF03401">
    <property type="entry name" value="TctC"/>
    <property type="match status" value="1"/>
</dbReference>
<dbReference type="Gene3D" id="3.40.190.150">
    <property type="entry name" value="Bordetella uptake gene, domain 1"/>
    <property type="match status" value="1"/>
</dbReference>
<evidence type="ECO:0000256" key="1">
    <source>
        <dbReference type="ARBA" id="ARBA00006987"/>
    </source>
</evidence>
<evidence type="ECO:0000313" key="4">
    <source>
        <dbReference type="Proteomes" id="UP001596270"/>
    </source>
</evidence>
<feature type="signal peptide" evidence="2">
    <location>
        <begin position="1"/>
        <end position="21"/>
    </location>
</feature>
<dbReference type="InterPro" id="IPR005064">
    <property type="entry name" value="BUG"/>
</dbReference>
<keyword evidence="4" id="KW-1185">Reference proteome</keyword>